<evidence type="ECO:0000313" key="3">
    <source>
        <dbReference type="Proteomes" id="UP000265663"/>
    </source>
</evidence>
<feature type="compositionally biased region" description="Low complexity" evidence="1">
    <location>
        <begin position="112"/>
        <end position="135"/>
    </location>
</feature>
<dbReference type="Proteomes" id="UP000265663">
    <property type="component" value="Unassembled WGS sequence"/>
</dbReference>
<dbReference type="PANTHER" id="PTHR37540:SF5">
    <property type="entry name" value="TRANSCRIPTION FACTOR DOMAIN-CONTAINING PROTEIN"/>
    <property type="match status" value="1"/>
</dbReference>
<feature type="region of interest" description="Disordered" evidence="1">
    <location>
        <begin position="1"/>
        <end position="143"/>
    </location>
</feature>
<keyword evidence="3" id="KW-1185">Reference proteome</keyword>
<evidence type="ECO:0000256" key="1">
    <source>
        <dbReference type="SAM" id="MobiDB-lite"/>
    </source>
</evidence>
<proteinExistence type="predicted"/>
<name>A0A3M7MB22_9PLEO</name>
<sequence length="639" mass="70929">MFTQRAKRVDATRADGSRASSSKKGEKSPTTFMFIDSSNGGVNAKPDKVVRSFVMKSARNKKPWSTRPKSPKSEPAVNSKANRGSSYRTGTYDAQPQAGSSRPLECDSSLISLEKSTATSPSSSRSDSDFSSNSSNWTGNSPVSTYTSPCAENSYADESYSFSSSKRLSLPSRGNPIIRSLGSFDCLAVQLDINTKYLLHQFIETNTPRLLPIDLHGSSKLAATEWFATCIQSPIGAPFVYAALTSASRAMNLNTEAYKWRAVSEVNKVLADSSKSSDDTTIATVLLLLALEETELADPSRKGEDRRCSMSVSIAHLSGLRTMIAQRGGLAALGENRCLQVFILLHSTAQSITTFKRSYAILTNANSQMEDYATISLHSPHAFTHMLRQFHNLGIDRGLFKIISTIAVFTADLTSWYDTGTCPVDSLDLQKHACLLLYRLFSWYDCNHYDRHHNDISRSIVSESVCLALMIFMVIAMESNAQPLGCRLSRVTKKLHATLQRTPIYQWSNAPDLLFWTLTMGALGAKSMTKGFRASSGQNSLPYFTQYCRNVVGPHAILSGHQLLERVKIFPWIPRIFEERVRRLWLSMGLFKAEVLDVENMSTSSEGEREHIDDEHAVGQSTAMRFFDNNRKVHGGEVW</sequence>
<organism evidence="2 3">
    <name type="scientific">Pyrenophora seminiperda CCB06</name>
    <dbReference type="NCBI Taxonomy" id="1302712"/>
    <lineage>
        <taxon>Eukaryota</taxon>
        <taxon>Fungi</taxon>
        <taxon>Dikarya</taxon>
        <taxon>Ascomycota</taxon>
        <taxon>Pezizomycotina</taxon>
        <taxon>Dothideomycetes</taxon>
        <taxon>Pleosporomycetidae</taxon>
        <taxon>Pleosporales</taxon>
        <taxon>Pleosporineae</taxon>
        <taxon>Pleosporaceae</taxon>
        <taxon>Pyrenophora</taxon>
    </lineage>
</organism>
<accession>A0A3M7MB22</accession>
<gene>
    <name evidence="2" type="ORF">GMOD_00006722</name>
</gene>
<dbReference type="EMBL" id="KE747827">
    <property type="protein sequence ID" value="RMZ71590.1"/>
    <property type="molecule type" value="Genomic_DNA"/>
</dbReference>
<dbReference type="PANTHER" id="PTHR37540">
    <property type="entry name" value="TRANSCRIPTION FACTOR (ACR-2), PUTATIVE-RELATED-RELATED"/>
    <property type="match status" value="1"/>
</dbReference>
<reference evidence="2 3" key="1">
    <citation type="journal article" date="2014" name="PLoS ONE">
        <title>De novo Genome Assembly of the Fungal Plant Pathogen Pyrenophora semeniperda.</title>
        <authorList>
            <person name="Soliai M.M."/>
            <person name="Meyer S.E."/>
            <person name="Udall J.A."/>
            <person name="Elzinga D.E."/>
            <person name="Hermansen R.A."/>
            <person name="Bodily P.M."/>
            <person name="Hart A.A."/>
            <person name="Coleman C.E."/>
        </authorList>
    </citation>
    <scope>NUCLEOTIDE SEQUENCE [LARGE SCALE GENOMIC DNA]</scope>
    <source>
        <strain evidence="2 3">CCB06</strain>
        <tissue evidence="2">Mycelium</tissue>
    </source>
</reference>
<feature type="compositionally biased region" description="Polar residues" evidence="1">
    <location>
        <begin position="79"/>
        <end position="100"/>
    </location>
</feature>
<feature type="compositionally biased region" description="Basic and acidic residues" evidence="1">
    <location>
        <begin position="7"/>
        <end position="16"/>
    </location>
</feature>
<dbReference type="OrthoDB" id="5386330at2759"/>
<feature type="compositionally biased region" description="Polar residues" evidence="1">
    <location>
        <begin position="18"/>
        <end position="41"/>
    </location>
</feature>
<dbReference type="AlphaFoldDB" id="A0A3M7MB22"/>
<protein>
    <submittedName>
        <fullName evidence="2">Uncharacterized protein</fullName>
    </submittedName>
</protein>
<evidence type="ECO:0000313" key="2">
    <source>
        <dbReference type="EMBL" id="RMZ71590.1"/>
    </source>
</evidence>